<dbReference type="EMBL" id="KV423977">
    <property type="protein sequence ID" value="KZT56464.1"/>
    <property type="molecule type" value="Genomic_DNA"/>
</dbReference>
<evidence type="ECO:0008006" key="3">
    <source>
        <dbReference type="Google" id="ProtNLM"/>
    </source>
</evidence>
<proteinExistence type="predicted"/>
<evidence type="ECO:0000313" key="1">
    <source>
        <dbReference type="EMBL" id="KZT56464.1"/>
    </source>
</evidence>
<name>A0A165FAB9_9BASI</name>
<protein>
    <recommendedName>
        <fullName evidence="3">F-box domain-containing protein</fullName>
    </recommendedName>
</protein>
<dbReference type="AlphaFoldDB" id="A0A165FAB9"/>
<dbReference type="InParanoid" id="A0A165FAB9"/>
<sequence length="434" mass="49321">MVPLFPDDIAALLLPQPNTSLRIPPSAFSRFDYYAKWVRYLQVWSFDPDARIARILSASRPGVILFPSLESIHLGADDNSLHMASPFLSPSLHLVRVNHWDAGTPTVLQSAPSVTETLLQILRLPELDRLDLLDTRLPSYEHDPVVVDAFVRAASRVRQLFSLDFVTQRPVFDVLAKSTRLTAVFLDLTLEGDHHYGFNEIVRRVKHDFVRLNHLVIQATNLRGIDLLRETRKTLKRVDFRVHGPFEPALLLKLTRALQPSANTLRVFRCSTSERGDHSKRTSLVDALGPLREMHQLQKIVMTITVHGEDMLVDEQVEDLFRSWPRLNVWVLESDPEDGTPIDATSPTYGLTLQSLLTIRLCCPELTELSIPYIGTTAIPSLTSLPFTPSLLPFDLRLSRTHAHNRRAITRFVHELWPKAECSFEDCVCPELEN</sequence>
<gene>
    <name evidence="1" type="ORF">CALCODRAFT_315850</name>
</gene>
<keyword evidence="2" id="KW-1185">Reference proteome</keyword>
<dbReference type="OrthoDB" id="2447803at2759"/>
<organism evidence="1 2">
    <name type="scientific">Calocera cornea HHB12733</name>
    <dbReference type="NCBI Taxonomy" id="1353952"/>
    <lineage>
        <taxon>Eukaryota</taxon>
        <taxon>Fungi</taxon>
        <taxon>Dikarya</taxon>
        <taxon>Basidiomycota</taxon>
        <taxon>Agaricomycotina</taxon>
        <taxon>Dacrymycetes</taxon>
        <taxon>Dacrymycetales</taxon>
        <taxon>Dacrymycetaceae</taxon>
        <taxon>Calocera</taxon>
    </lineage>
</organism>
<accession>A0A165FAB9</accession>
<dbReference type="STRING" id="1353952.A0A165FAB9"/>
<reference evidence="1 2" key="1">
    <citation type="journal article" date="2016" name="Mol. Biol. Evol.">
        <title>Comparative Genomics of Early-Diverging Mushroom-Forming Fungi Provides Insights into the Origins of Lignocellulose Decay Capabilities.</title>
        <authorList>
            <person name="Nagy L.G."/>
            <person name="Riley R."/>
            <person name="Tritt A."/>
            <person name="Adam C."/>
            <person name="Daum C."/>
            <person name="Floudas D."/>
            <person name="Sun H."/>
            <person name="Yadav J.S."/>
            <person name="Pangilinan J."/>
            <person name="Larsson K.H."/>
            <person name="Matsuura K."/>
            <person name="Barry K."/>
            <person name="Labutti K."/>
            <person name="Kuo R."/>
            <person name="Ohm R.A."/>
            <person name="Bhattacharya S.S."/>
            <person name="Shirouzu T."/>
            <person name="Yoshinaga Y."/>
            <person name="Martin F.M."/>
            <person name="Grigoriev I.V."/>
            <person name="Hibbett D.S."/>
        </authorList>
    </citation>
    <scope>NUCLEOTIDE SEQUENCE [LARGE SCALE GENOMIC DNA]</scope>
    <source>
        <strain evidence="1 2">HHB12733</strain>
    </source>
</reference>
<evidence type="ECO:0000313" key="2">
    <source>
        <dbReference type="Proteomes" id="UP000076842"/>
    </source>
</evidence>
<dbReference type="Proteomes" id="UP000076842">
    <property type="component" value="Unassembled WGS sequence"/>
</dbReference>